<dbReference type="Proteomes" id="UP001500339">
    <property type="component" value="Unassembled WGS sequence"/>
</dbReference>
<dbReference type="InterPro" id="IPR036388">
    <property type="entry name" value="WH-like_DNA-bd_sf"/>
</dbReference>
<reference evidence="7 8" key="1">
    <citation type="journal article" date="2019" name="Int. J. Syst. Evol. Microbiol.">
        <title>The Global Catalogue of Microorganisms (GCM) 10K type strain sequencing project: providing services to taxonomists for standard genome sequencing and annotation.</title>
        <authorList>
            <consortium name="The Broad Institute Genomics Platform"/>
            <consortium name="The Broad Institute Genome Sequencing Center for Infectious Disease"/>
            <person name="Wu L."/>
            <person name="Ma J."/>
        </authorList>
    </citation>
    <scope>NUCLEOTIDE SEQUENCE [LARGE SCALE GENOMIC DNA]</scope>
    <source>
        <strain evidence="7 8">JCM 1405</strain>
    </source>
</reference>
<dbReference type="Gene3D" id="1.10.10.10">
    <property type="entry name" value="Winged helix-like DNA-binding domain superfamily/Winged helix DNA-binding domain"/>
    <property type="match status" value="1"/>
</dbReference>
<dbReference type="SUPFAM" id="SSF88946">
    <property type="entry name" value="Sigma2 domain of RNA polymerase sigma factors"/>
    <property type="match status" value="1"/>
</dbReference>
<evidence type="ECO:0000256" key="2">
    <source>
        <dbReference type="ARBA" id="ARBA00023015"/>
    </source>
</evidence>
<evidence type="ECO:0000259" key="5">
    <source>
        <dbReference type="Pfam" id="PF04542"/>
    </source>
</evidence>
<feature type="domain" description="RNA polymerase sigma-70 region 2" evidence="5">
    <location>
        <begin position="20"/>
        <end position="85"/>
    </location>
</feature>
<dbReference type="RefSeq" id="WP_343767830.1">
    <property type="nucleotide sequence ID" value="NZ_BAAACF010000001.1"/>
</dbReference>
<evidence type="ECO:0000256" key="3">
    <source>
        <dbReference type="ARBA" id="ARBA00023082"/>
    </source>
</evidence>
<dbReference type="Pfam" id="PF04542">
    <property type="entry name" value="Sigma70_r2"/>
    <property type="match status" value="1"/>
</dbReference>
<dbReference type="InterPro" id="IPR007627">
    <property type="entry name" value="RNA_pol_sigma70_r2"/>
</dbReference>
<dbReference type="InterPro" id="IPR013325">
    <property type="entry name" value="RNA_pol_sigma_r2"/>
</dbReference>
<keyword evidence="4" id="KW-0804">Transcription</keyword>
<dbReference type="Gene3D" id="1.10.1740.10">
    <property type="match status" value="1"/>
</dbReference>
<organism evidence="7 8">
    <name type="scientific">Clostridium malenominatum</name>
    <dbReference type="NCBI Taxonomy" id="1539"/>
    <lineage>
        <taxon>Bacteria</taxon>
        <taxon>Bacillati</taxon>
        <taxon>Bacillota</taxon>
        <taxon>Clostridia</taxon>
        <taxon>Eubacteriales</taxon>
        <taxon>Clostridiaceae</taxon>
        <taxon>Clostridium</taxon>
    </lineage>
</organism>
<evidence type="ECO:0000256" key="1">
    <source>
        <dbReference type="ARBA" id="ARBA00010641"/>
    </source>
</evidence>
<protein>
    <submittedName>
        <fullName evidence="7">Sigma-70 family RNA polymerase sigma factor</fullName>
    </submittedName>
</protein>
<dbReference type="Pfam" id="PF08281">
    <property type="entry name" value="Sigma70_r4_2"/>
    <property type="match status" value="1"/>
</dbReference>
<dbReference type="PANTHER" id="PTHR43133">
    <property type="entry name" value="RNA POLYMERASE ECF-TYPE SIGMA FACTO"/>
    <property type="match status" value="1"/>
</dbReference>
<dbReference type="InterPro" id="IPR014284">
    <property type="entry name" value="RNA_pol_sigma-70_dom"/>
</dbReference>
<evidence type="ECO:0000313" key="8">
    <source>
        <dbReference type="Proteomes" id="UP001500339"/>
    </source>
</evidence>
<comment type="similarity">
    <text evidence="1">Belongs to the sigma-70 factor family. ECF subfamily.</text>
</comment>
<gene>
    <name evidence="7" type="ORF">GCM10008905_12230</name>
</gene>
<keyword evidence="2" id="KW-0805">Transcription regulation</keyword>
<dbReference type="InterPro" id="IPR039425">
    <property type="entry name" value="RNA_pol_sigma-70-like"/>
</dbReference>
<evidence type="ECO:0000259" key="6">
    <source>
        <dbReference type="Pfam" id="PF08281"/>
    </source>
</evidence>
<dbReference type="InterPro" id="IPR013324">
    <property type="entry name" value="RNA_pol_sigma_r3/r4-like"/>
</dbReference>
<dbReference type="PANTHER" id="PTHR43133:SF51">
    <property type="entry name" value="RNA POLYMERASE SIGMA FACTOR"/>
    <property type="match status" value="1"/>
</dbReference>
<sequence>MDRELLQNIRKGDNEAFKELYNKYAEYALRVAVAVTRNKMNAADAVQESFIRVYKNINSFDIDKPFEPWFYRILINECNRILGKNSNIVLIDDFVGSSIQGAEEDERKFEEYEYLYKAIESLDDNIKIPIILKYLKGFKENEIAEILDINVNTIKSRLFKGRQKLKKLIEKFEGGNGNYESKGR</sequence>
<dbReference type="CDD" id="cd06171">
    <property type="entry name" value="Sigma70_r4"/>
    <property type="match status" value="1"/>
</dbReference>
<evidence type="ECO:0000313" key="7">
    <source>
        <dbReference type="EMBL" id="GAA0721624.1"/>
    </source>
</evidence>
<comment type="caution">
    <text evidence="7">The sequence shown here is derived from an EMBL/GenBank/DDBJ whole genome shotgun (WGS) entry which is preliminary data.</text>
</comment>
<keyword evidence="3" id="KW-0731">Sigma factor</keyword>
<accession>A0ABN1IUK2</accession>
<name>A0ABN1IUK2_9CLOT</name>
<dbReference type="NCBIfam" id="TIGR02937">
    <property type="entry name" value="sigma70-ECF"/>
    <property type="match status" value="1"/>
</dbReference>
<dbReference type="InterPro" id="IPR013249">
    <property type="entry name" value="RNA_pol_sigma70_r4_t2"/>
</dbReference>
<keyword evidence="8" id="KW-1185">Reference proteome</keyword>
<dbReference type="SUPFAM" id="SSF88659">
    <property type="entry name" value="Sigma3 and sigma4 domains of RNA polymerase sigma factors"/>
    <property type="match status" value="1"/>
</dbReference>
<dbReference type="EMBL" id="BAAACF010000001">
    <property type="protein sequence ID" value="GAA0721624.1"/>
    <property type="molecule type" value="Genomic_DNA"/>
</dbReference>
<feature type="domain" description="RNA polymerase sigma factor 70 region 4 type 2" evidence="6">
    <location>
        <begin position="113"/>
        <end position="165"/>
    </location>
</feature>
<proteinExistence type="inferred from homology"/>
<evidence type="ECO:0000256" key="4">
    <source>
        <dbReference type="ARBA" id="ARBA00023163"/>
    </source>
</evidence>